<dbReference type="InterPro" id="IPR006448">
    <property type="entry name" value="Phage_term_ssu_P27"/>
</dbReference>
<dbReference type="EMBL" id="JAVRFG010000042">
    <property type="protein sequence ID" value="MDT0494005.1"/>
    <property type="molecule type" value="Genomic_DNA"/>
</dbReference>
<sequence length="160" mass="17379">MSVPGQKPKPHIQAVREGTFRPDRNSEGARFAPLSPVEPDWSELLPGDDPEGVRGKAADVWARTVPALVHSAGLTDPQRETAIEYCVTVARLWQAERELSRSGLVVETERGNVKSPWVTIVNQYRAHFRALTGELGLSPAAATRITPPESGGADDDGIFD</sequence>
<reference evidence="3" key="1">
    <citation type="submission" date="2023-07" db="EMBL/GenBank/DDBJ databases">
        <title>30 novel species of actinomycetes from the DSMZ collection.</title>
        <authorList>
            <person name="Nouioui I."/>
        </authorList>
    </citation>
    <scope>NUCLEOTIDE SEQUENCE [LARGE SCALE GENOMIC DNA]</scope>
    <source>
        <strain evidence="3">DSM 40932</strain>
    </source>
</reference>
<evidence type="ECO:0000313" key="3">
    <source>
        <dbReference type="Proteomes" id="UP001180556"/>
    </source>
</evidence>
<feature type="compositionally biased region" description="Basic and acidic residues" evidence="1">
    <location>
        <begin position="18"/>
        <end position="27"/>
    </location>
</feature>
<gene>
    <name evidence="2" type="ORF">RM717_26220</name>
</gene>
<evidence type="ECO:0000256" key="1">
    <source>
        <dbReference type="SAM" id="MobiDB-lite"/>
    </source>
</evidence>
<dbReference type="Proteomes" id="UP001180556">
    <property type="component" value="Unassembled WGS sequence"/>
</dbReference>
<evidence type="ECO:0000313" key="2">
    <source>
        <dbReference type="EMBL" id="MDT0494005.1"/>
    </source>
</evidence>
<keyword evidence="3" id="KW-1185">Reference proteome</keyword>
<dbReference type="Pfam" id="PF05119">
    <property type="entry name" value="Terminase_4"/>
    <property type="match status" value="1"/>
</dbReference>
<dbReference type="RefSeq" id="WP_311604675.1">
    <property type="nucleotide sequence ID" value="NZ_JAVRFG010000042.1"/>
</dbReference>
<proteinExistence type="predicted"/>
<organism evidence="2 3">
    <name type="scientific">Streptomyces stephensoniae</name>
    <dbReference type="NCBI Taxonomy" id="3375367"/>
    <lineage>
        <taxon>Bacteria</taxon>
        <taxon>Bacillati</taxon>
        <taxon>Actinomycetota</taxon>
        <taxon>Actinomycetes</taxon>
        <taxon>Kitasatosporales</taxon>
        <taxon>Streptomycetaceae</taxon>
        <taxon>Streptomyces</taxon>
    </lineage>
</organism>
<feature type="region of interest" description="Disordered" evidence="1">
    <location>
        <begin position="1"/>
        <end position="43"/>
    </location>
</feature>
<protein>
    <submittedName>
        <fullName evidence="2">P27 family phage terminase small subunit</fullName>
    </submittedName>
</protein>
<feature type="region of interest" description="Disordered" evidence="1">
    <location>
        <begin position="141"/>
        <end position="160"/>
    </location>
</feature>
<name>A0ABU2W931_9ACTN</name>
<comment type="caution">
    <text evidence="2">The sequence shown here is derived from an EMBL/GenBank/DDBJ whole genome shotgun (WGS) entry which is preliminary data.</text>
</comment>
<accession>A0ABU2W931</accession>